<keyword evidence="4" id="KW-1185">Reference proteome</keyword>
<dbReference type="PROSITE" id="PS51257">
    <property type="entry name" value="PROKAR_LIPOPROTEIN"/>
    <property type="match status" value="1"/>
</dbReference>
<gene>
    <name evidence="3" type="ORF">POL72_18615</name>
</gene>
<dbReference type="RefSeq" id="WP_272096761.1">
    <property type="nucleotide sequence ID" value="NZ_JAQNDK010000002.1"/>
</dbReference>
<comment type="caution">
    <text evidence="3">The sequence shown here is derived from an EMBL/GenBank/DDBJ whole genome shotgun (WGS) entry which is preliminary data.</text>
</comment>
<evidence type="ECO:0000256" key="2">
    <source>
        <dbReference type="SAM" id="SignalP"/>
    </source>
</evidence>
<dbReference type="EMBL" id="JAQNDK010000002">
    <property type="protein sequence ID" value="MDC0679760.1"/>
    <property type="molecule type" value="Genomic_DNA"/>
</dbReference>
<proteinExistence type="predicted"/>
<evidence type="ECO:0000313" key="4">
    <source>
        <dbReference type="Proteomes" id="UP001217485"/>
    </source>
</evidence>
<evidence type="ECO:0000256" key="1">
    <source>
        <dbReference type="SAM" id="MobiDB-lite"/>
    </source>
</evidence>
<evidence type="ECO:0000313" key="3">
    <source>
        <dbReference type="EMBL" id="MDC0679760.1"/>
    </source>
</evidence>
<protein>
    <recommendedName>
        <fullName evidence="5">Secreted protein</fullName>
    </recommendedName>
</protein>
<feature type="signal peptide" evidence="2">
    <location>
        <begin position="1"/>
        <end position="18"/>
    </location>
</feature>
<evidence type="ECO:0008006" key="5">
    <source>
        <dbReference type="Google" id="ProtNLM"/>
    </source>
</evidence>
<feature type="chain" id="PRO_5045760926" description="Secreted protein" evidence="2">
    <location>
        <begin position="19"/>
        <end position="675"/>
    </location>
</feature>
<dbReference type="Proteomes" id="UP001217485">
    <property type="component" value="Unassembled WGS sequence"/>
</dbReference>
<keyword evidence="2" id="KW-0732">Signal</keyword>
<organism evidence="3 4">
    <name type="scientific">Sorangium atrum</name>
    <dbReference type="NCBI Taxonomy" id="2995308"/>
    <lineage>
        <taxon>Bacteria</taxon>
        <taxon>Pseudomonadati</taxon>
        <taxon>Myxococcota</taxon>
        <taxon>Polyangia</taxon>
        <taxon>Polyangiales</taxon>
        <taxon>Polyangiaceae</taxon>
        <taxon>Sorangium</taxon>
    </lineage>
</organism>
<accession>A0ABT5C020</accession>
<feature type="region of interest" description="Disordered" evidence="1">
    <location>
        <begin position="397"/>
        <end position="417"/>
    </location>
</feature>
<name>A0ABT5C020_9BACT</name>
<reference evidence="3 4" key="1">
    <citation type="submission" date="2023-01" db="EMBL/GenBank/DDBJ databases">
        <title>Minimal conservation of predation-associated metabolite biosynthetic gene clusters underscores biosynthetic potential of Myxococcota including descriptions for ten novel species: Archangium lansinium sp. nov., Myxococcus landrumus sp. nov., Nannocystis bai.</title>
        <authorList>
            <person name="Ahearne A."/>
            <person name="Stevens C."/>
            <person name="Dowd S."/>
        </authorList>
    </citation>
    <scope>NUCLEOTIDE SEQUENCE [LARGE SCALE GENOMIC DNA]</scope>
    <source>
        <strain evidence="3 4">WIWO2</strain>
    </source>
</reference>
<sequence length="675" mass="70170">MRTLLPIAPLVLMAGSLACGPSPAPVAPTAGQGEVKAGPAQVAVSPAFDLSPVAEPADIVGVLRWSNPAATLSSIATCAGLPPALAETGAQAVSSGVLSELVSPSIDTDQLAAVLALDAPVHLIVALDDSSKRGKPVAAVSLGLTSLERAKGALEAGASLTEVKPGMWKIGGKEPSASSCFLAASAGSAPARLLCGDRDRDVTTLGPYLARTLPTLAPEARDLHGEVRFVPLSAKFGGMAKQQLGGLPILAQSQLSIGQPQFDRALTDAATGVQQELEALINDASKAVVDLQVDNQSCVNLTAALELRGQSSWLAKTMADRAKRAGAAPELYWRAPKDSAGAFFDHGYDPAHYGGILKTLREMLEGWLEKEKIGKPADRKALADLLSLPINQGPSVSAHGYADAPPAATQAGKPTPNEALDKMMGGFVGWNLFGFEEAPDALIKYVKNAVTAYNTPGLRKRLPEIDVDPKELPTVKTVQAPKELGKTSLAVEIQIVRDLPPLDGDAGSTPAAKGKQRPKLTMTLHLLVMGEEKTTWVAFGHDKGDLLRRLATVKAGAPTAATLASRPGLEKLKTGKFAWGGFSTLAPITRTFQSVLSTLDQPGAAPVALPQEARIFGEALAKLPHKGEGLMFVTTQQQGGAAPRAEISINVSKPVLEDIGALVAAGLRMAGITKP</sequence>